<dbReference type="OrthoDB" id="1435377at2"/>
<accession>F0NY45</accession>
<reference evidence="3" key="2">
    <citation type="journal article" date="2011" name="Stand. Genomic Sci.">
        <title>Complete genome sequence of Weeksella virosa type strain (9751T).</title>
        <authorList>
            <person name="Lang E."/>
            <person name="Teshima H."/>
            <person name="Lucas S."/>
            <person name="Lapidus A."/>
            <person name="Hammon N."/>
            <person name="Deshpande S."/>
            <person name="Nolan M."/>
            <person name="Cheng J."/>
            <person name="Pitluck S."/>
            <person name="Liolios K."/>
            <person name="Pagani I."/>
            <person name="Mikhailova N."/>
            <person name="Ivanova N."/>
            <person name="Mavromatis K."/>
            <person name="Pati A."/>
            <person name="Tapia R."/>
            <person name="Han C."/>
            <person name="Goodwin L."/>
            <person name="Chen A."/>
            <person name="Palaniappan K."/>
            <person name="Land M."/>
            <person name="Hauser L."/>
            <person name="Chang Y."/>
            <person name="Jeffries C."/>
            <person name="Brambilla E."/>
            <person name="Kopitz M."/>
            <person name="Rohde M."/>
            <person name="Goker M."/>
            <person name="Tindall B."/>
            <person name="Detter J."/>
            <person name="Woyke T."/>
            <person name="Bristow J."/>
            <person name="Eisen J."/>
            <person name="Markowitz V."/>
            <person name="Hugenholtz P."/>
            <person name="Klenk H."/>
            <person name="Kyrpides N."/>
        </authorList>
    </citation>
    <scope>NUCLEOTIDE SEQUENCE [LARGE SCALE GENOMIC DNA]</scope>
    <source>
        <strain evidence="3">ATCC 43766 / DSM 16922 / JCM 21250 / NBRC 16016 / NCTC 11634 / CL345/78</strain>
    </source>
</reference>
<evidence type="ECO:0000256" key="1">
    <source>
        <dbReference type="SAM" id="MobiDB-lite"/>
    </source>
</evidence>
<dbReference type="KEGG" id="wvi:Weevi_0314"/>
<dbReference type="EMBL" id="CP002455">
    <property type="protein sequence ID" value="ADX67036.1"/>
    <property type="molecule type" value="Genomic_DNA"/>
</dbReference>
<dbReference type="eggNOG" id="ENOG50347NY">
    <property type="taxonomic scope" value="Bacteria"/>
</dbReference>
<evidence type="ECO:0000313" key="2">
    <source>
        <dbReference type="EMBL" id="ADX67036.1"/>
    </source>
</evidence>
<evidence type="ECO:0000313" key="3">
    <source>
        <dbReference type="Proteomes" id="UP000008641"/>
    </source>
</evidence>
<reference evidence="2 3" key="1">
    <citation type="journal article" date="2011" name="Stand. Genomic Sci.">
        <title>Complete genome sequence of Weeksella virosa type strain (9751).</title>
        <authorList>
            <person name="Lang E."/>
            <person name="Teshima H."/>
            <person name="Lucas S."/>
            <person name="Lapidus A."/>
            <person name="Hammon N."/>
            <person name="Deshpande S."/>
            <person name="Nolan M."/>
            <person name="Cheng J.F."/>
            <person name="Pitluck S."/>
            <person name="Liolios K."/>
            <person name="Pagani I."/>
            <person name="Mikhailova N."/>
            <person name="Ivanova N."/>
            <person name="Mavromatis K."/>
            <person name="Pati A."/>
            <person name="Tapia R."/>
            <person name="Han C."/>
            <person name="Goodwin L."/>
            <person name="Chen A."/>
            <person name="Palaniappan K."/>
            <person name="Land M."/>
            <person name="Hauser L."/>
            <person name="Chang Y.J."/>
            <person name="Jeffries C.D."/>
            <person name="Brambilla E.M."/>
            <person name="Kopitz M."/>
            <person name="Rohde M."/>
            <person name="Goker M."/>
            <person name="Tindall B.J."/>
            <person name="Detter J.C."/>
            <person name="Woyke T."/>
            <person name="Bristow J."/>
            <person name="Eisen J.A."/>
            <person name="Markowitz V."/>
            <person name="Hugenholtz P."/>
            <person name="Klenk H.P."/>
            <person name="Kyrpides N.C."/>
        </authorList>
    </citation>
    <scope>NUCLEOTIDE SEQUENCE [LARGE SCALE GENOMIC DNA]</scope>
    <source>
        <strain evidence="3">ATCC 43766 / DSM 16922 / JCM 21250 / NBRC 16016 / NCTC 11634 / CL345/78</strain>
    </source>
</reference>
<organism evidence="2 3">
    <name type="scientific">Weeksella virosa (strain ATCC 43766 / DSM 16922 / JCM 21250 / CCUG 30538 / CDC 9751 / IAM 14551 / NBRC 16016 / NCTC 11634 / CL345/78)</name>
    <dbReference type="NCBI Taxonomy" id="865938"/>
    <lineage>
        <taxon>Bacteria</taxon>
        <taxon>Pseudomonadati</taxon>
        <taxon>Bacteroidota</taxon>
        <taxon>Flavobacteriia</taxon>
        <taxon>Flavobacteriales</taxon>
        <taxon>Weeksellaceae</taxon>
        <taxon>Weeksella</taxon>
    </lineage>
</organism>
<proteinExistence type="predicted"/>
<protein>
    <submittedName>
        <fullName evidence="2">Uncharacterized protein</fullName>
    </submittedName>
</protein>
<dbReference type="HOGENOM" id="CLU_1175050_0_0_10"/>
<dbReference type="STRING" id="865938.Weevi_0314"/>
<name>F0NY45_WEEVC</name>
<keyword evidence="3" id="KW-1185">Reference proteome</keyword>
<dbReference type="Proteomes" id="UP000008641">
    <property type="component" value="Chromosome"/>
</dbReference>
<gene>
    <name evidence="2" type="ordered locus">Weevi_0314</name>
</gene>
<dbReference type="RefSeq" id="WP_013597428.1">
    <property type="nucleotide sequence ID" value="NC_015144.1"/>
</dbReference>
<dbReference type="AlphaFoldDB" id="F0NY45"/>
<feature type="region of interest" description="Disordered" evidence="1">
    <location>
        <begin position="194"/>
        <end position="215"/>
    </location>
</feature>
<sequence>MKNVVKILMLVTFSVVFFAFKPIKADEPKVVIIDIVNNLDTEKETSVVDKLMDKIAELDKNNVKVLMWKELTQDKTQDPVAILSQVNPDYVLTVSFKNASATKDNITAVVSKTNLQKNQSILLATDIAKSLESENIENKGIFETESKYPQDNNVPAVFLSVEVKNEPSVDDELASKLINVIETVNVKDLEAIEPSEEAQDTIEKPESGIEVSQKAQEIKNKVQQKQTSFKQQASGI</sequence>